<proteinExistence type="predicted"/>
<gene>
    <name evidence="2" type="ORF">LTR62_000880</name>
</gene>
<feature type="region of interest" description="Disordered" evidence="1">
    <location>
        <begin position="14"/>
        <end position="62"/>
    </location>
</feature>
<organism evidence="2 3">
    <name type="scientific">Meristemomyces frigidus</name>
    <dbReference type="NCBI Taxonomy" id="1508187"/>
    <lineage>
        <taxon>Eukaryota</taxon>
        <taxon>Fungi</taxon>
        <taxon>Dikarya</taxon>
        <taxon>Ascomycota</taxon>
        <taxon>Pezizomycotina</taxon>
        <taxon>Dothideomycetes</taxon>
        <taxon>Dothideomycetidae</taxon>
        <taxon>Mycosphaerellales</taxon>
        <taxon>Teratosphaeriaceae</taxon>
        <taxon>Meristemomyces</taxon>
    </lineage>
</organism>
<sequence length="444" mass="48939">MDLKAVVMNFSHWFPRPAPPTPKTPAPLPTLPIPPPNPNAHPSSLWHSVPQPPASTDYRSYGSGFDSSMRPVYVRSNGQILLPEQLFSEDDPLVQNLQADKGEASQFYDTYGEIERRNGGAGNGGALEGQSSRVESMEDAREAESGSGGEDGAAMEISGDDDEESEAEVARGDLEEAETAAMEVSDDESKNGDAEDHREDDDDDLFNTTFKNAQDHIEDDDYDSDVEITNVLPARSRDSRDNGNAADVDQADHEGHTKGCNHTRRVSTPPTTAAQNPPPVIPSGPVEANLTKDIRPTLLKQEKFHHRAKTLQPSSREPHPAHRYLIAVLHPTRKPQNAHNEKHFIWMLGNALTTISTVMHEFEKRTLEEGFVLMHGTERLEERDLVSEVDYFGDRFVCLRAVYEREEWAQGRELGEGLVGSERTLFSGGGGLKGGKEADAIVID</sequence>
<dbReference type="AlphaFoldDB" id="A0AAN7TM90"/>
<evidence type="ECO:0000313" key="3">
    <source>
        <dbReference type="Proteomes" id="UP001310890"/>
    </source>
</evidence>
<feature type="compositionally biased region" description="Pro residues" evidence="1">
    <location>
        <begin position="16"/>
        <end position="39"/>
    </location>
</feature>
<dbReference type="EMBL" id="JAVRRL010000011">
    <property type="protein sequence ID" value="KAK5115791.1"/>
    <property type="molecule type" value="Genomic_DNA"/>
</dbReference>
<feature type="compositionally biased region" description="Basic and acidic residues" evidence="1">
    <location>
        <begin position="187"/>
        <end position="197"/>
    </location>
</feature>
<comment type="caution">
    <text evidence="2">The sequence shown here is derived from an EMBL/GenBank/DDBJ whole genome shotgun (WGS) entry which is preliminary data.</text>
</comment>
<protein>
    <submittedName>
        <fullName evidence="2">Uncharacterized protein</fullName>
    </submittedName>
</protein>
<evidence type="ECO:0000313" key="2">
    <source>
        <dbReference type="EMBL" id="KAK5115791.1"/>
    </source>
</evidence>
<dbReference type="Proteomes" id="UP001310890">
    <property type="component" value="Unassembled WGS sequence"/>
</dbReference>
<feature type="compositionally biased region" description="Basic and acidic residues" evidence="1">
    <location>
        <begin position="135"/>
        <end position="144"/>
    </location>
</feature>
<reference evidence="2" key="1">
    <citation type="submission" date="2023-08" db="EMBL/GenBank/DDBJ databases">
        <title>Black Yeasts Isolated from many extreme environments.</title>
        <authorList>
            <person name="Coleine C."/>
            <person name="Stajich J.E."/>
            <person name="Selbmann L."/>
        </authorList>
    </citation>
    <scope>NUCLEOTIDE SEQUENCE</scope>
    <source>
        <strain evidence="2">CCFEE 5401</strain>
    </source>
</reference>
<feature type="compositionally biased region" description="Acidic residues" evidence="1">
    <location>
        <begin position="158"/>
        <end position="167"/>
    </location>
</feature>
<feature type="region of interest" description="Disordered" evidence="1">
    <location>
        <begin position="232"/>
        <end position="286"/>
    </location>
</feature>
<evidence type="ECO:0000256" key="1">
    <source>
        <dbReference type="SAM" id="MobiDB-lite"/>
    </source>
</evidence>
<feature type="region of interest" description="Disordered" evidence="1">
    <location>
        <begin position="114"/>
        <end position="207"/>
    </location>
</feature>
<accession>A0AAN7TM90</accession>
<name>A0AAN7TM90_9PEZI</name>